<feature type="domain" description="IrrE N-terminal-like" evidence="1">
    <location>
        <begin position="10"/>
        <end position="111"/>
    </location>
</feature>
<evidence type="ECO:0000259" key="1">
    <source>
        <dbReference type="Pfam" id="PF06114"/>
    </source>
</evidence>
<gene>
    <name evidence="2" type="ORF">EV386_1961</name>
</gene>
<dbReference type="OrthoDB" id="4727201at2"/>
<dbReference type="Gene3D" id="1.10.10.2910">
    <property type="match status" value="1"/>
</dbReference>
<sequence length="142" mass="16110">MIDDLVVYARERGVDVKYGNLGRRRGEYRHGPRLIVLNPHMSGVLQRSTLAHELGHAHRGDEWTDDPRELAARERLADEYAARLLVSPVEYALAERLHGQHTGAIARELDVAVYVVEAWQRLLRRGATPALPRAARQHLRAV</sequence>
<comment type="caution">
    <text evidence="2">The sequence shown here is derived from an EMBL/GenBank/DDBJ whole genome shotgun (WGS) entry which is preliminary data.</text>
</comment>
<evidence type="ECO:0000313" key="3">
    <source>
        <dbReference type="Proteomes" id="UP000293852"/>
    </source>
</evidence>
<protein>
    <submittedName>
        <fullName evidence="2">Uncharacterized protein DUF955</fullName>
    </submittedName>
</protein>
<dbReference type="RefSeq" id="WP_130414514.1">
    <property type="nucleotide sequence ID" value="NZ_SGWX01000001.1"/>
</dbReference>
<reference evidence="2 3" key="1">
    <citation type="submission" date="2019-02" db="EMBL/GenBank/DDBJ databases">
        <title>Sequencing the genomes of 1000 actinobacteria strains.</title>
        <authorList>
            <person name="Klenk H.-P."/>
        </authorList>
    </citation>
    <scope>NUCLEOTIDE SEQUENCE [LARGE SCALE GENOMIC DNA]</scope>
    <source>
        <strain evidence="2 3">DSM 16932</strain>
    </source>
</reference>
<dbReference type="Pfam" id="PF06114">
    <property type="entry name" value="Peptidase_M78"/>
    <property type="match status" value="1"/>
</dbReference>
<proteinExistence type="predicted"/>
<evidence type="ECO:0000313" key="2">
    <source>
        <dbReference type="EMBL" id="RZS61651.1"/>
    </source>
</evidence>
<organism evidence="2 3">
    <name type="scientific">Xylanimonas ulmi</name>
    <dbReference type="NCBI Taxonomy" id="228973"/>
    <lineage>
        <taxon>Bacteria</taxon>
        <taxon>Bacillati</taxon>
        <taxon>Actinomycetota</taxon>
        <taxon>Actinomycetes</taxon>
        <taxon>Micrococcales</taxon>
        <taxon>Promicromonosporaceae</taxon>
        <taxon>Xylanimonas</taxon>
    </lineage>
</organism>
<dbReference type="InterPro" id="IPR010359">
    <property type="entry name" value="IrrE_HExxH"/>
</dbReference>
<name>A0A4Q7M2X7_9MICO</name>
<dbReference type="EMBL" id="SGWX01000001">
    <property type="protein sequence ID" value="RZS61651.1"/>
    <property type="molecule type" value="Genomic_DNA"/>
</dbReference>
<keyword evidence="3" id="KW-1185">Reference proteome</keyword>
<dbReference type="AlphaFoldDB" id="A0A4Q7M2X7"/>
<accession>A0A4Q7M2X7</accession>
<dbReference type="Proteomes" id="UP000293852">
    <property type="component" value="Unassembled WGS sequence"/>
</dbReference>